<dbReference type="Proteomes" id="UP000612746">
    <property type="component" value="Unassembled WGS sequence"/>
</dbReference>
<evidence type="ECO:0000256" key="1">
    <source>
        <dbReference type="SAM" id="Coils"/>
    </source>
</evidence>
<keyword evidence="1" id="KW-0175">Coiled coil</keyword>
<feature type="coiled-coil region" evidence="1">
    <location>
        <begin position="67"/>
        <end position="142"/>
    </location>
</feature>
<proteinExistence type="predicted"/>
<evidence type="ECO:0000313" key="2">
    <source>
        <dbReference type="EMBL" id="KAG2187232.1"/>
    </source>
</evidence>
<reference evidence="2" key="1">
    <citation type="submission" date="2020-12" db="EMBL/GenBank/DDBJ databases">
        <title>Metabolic potential, ecology and presence of endohyphal bacteria is reflected in genomic diversity of Mucoromycotina.</title>
        <authorList>
            <person name="Muszewska A."/>
            <person name="Okrasinska A."/>
            <person name="Steczkiewicz K."/>
            <person name="Drgas O."/>
            <person name="Orlowska M."/>
            <person name="Perlinska-Lenart U."/>
            <person name="Aleksandrzak-Piekarczyk T."/>
            <person name="Szatraj K."/>
            <person name="Zielenkiewicz U."/>
            <person name="Pilsyk S."/>
            <person name="Malc E."/>
            <person name="Mieczkowski P."/>
            <person name="Kruszewska J.S."/>
            <person name="Biernat P."/>
            <person name="Pawlowska J."/>
        </authorList>
    </citation>
    <scope>NUCLEOTIDE SEQUENCE</scope>
    <source>
        <strain evidence="2">WA0000051536</strain>
    </source>
</reference>
<name>A0A8H7Q758_9FUNG</name>
<evidence type="ECO:0000313" key="3">
    <source>
        <dbReference type="Proteomes" id="UP000612746"/>
    </source>
</evidence>
<accession>A0A8H7Q758</accession>
<protein>
    <submittedName>
        <fullName evidence="2">Uncharacterized protein</fullName>
    </submittedName>
</protein>
<organism evidence="2 3">
    <name type="scientific">Umbelopsis vinacea</name>
    <dbReference type="NCBI Taxonomy" id="44442"/>
    <lineage>
        <taxon>Eukaryota</taxon>
        <taxon>Fungi</taxon>
        <taxon>Fungi incertae sedis</taxon>
        <taxon>Mucoromycota</taxon>
        <taxon>Mucoromycotina</taxon>
        <taxon>Umbelopsidomycetes</taxon>
        <taxon>Umbelopsidales</taxon>
        <taxon>Umbelopsidaceae</taxon>
        <taxon>Umbelopsis</taxon>
    </lineage>
</organism>
<dbReference type="EMBL" id="JAEPRA010000003">
    <property type="protein sequence ID" value="KAG2187232.1"/>
    <property type="molecule type" value="Genomic_DNA"/>
</dbReference>
<dbReference type="OrthoDB" id="3204900at2759"/>
<sequence>MLQEHDNQFEDIDFDTPRRHSLQLNDNEYGRLVDNQTDDEEYDEQASSTLKAIARARRSHANELEQRNEMLQYIASKERLVEDLREQLRAHEMELWLLKENWTHIVTQSSSSPSPSPYIHKNNEESDKIRHFSQKIANHEKNVAPENIPRTAYDSLISVYQNLRDTLENVAPAESLQSQTKQTLTNLRSAIRNTYEVLSAPIIEEEEVDYFSAMPNDSVFGRSPLFVTNPWSQGNTISVVHPRLKKPEPIRSMTR</sequence>
<comment type="caution">
    <text evidence="2">The sequence shown here is derived from an EMBL/GenBank/DDBJ whole genome shotgun (WGS) entry which is preliminary data.</text>
</comment>
<gene>
    <name evidence="2" type="ORF">INT44_004904</name>
</gene>
<keyword evidence="3" id="KW-1185">Reference proteome</keyword>
<dbReference type="AlphaFoldDB" id="A0A8H7Q758"/>